<comment type="catalytic activity">
    <reaction evidence="2">
        <text>Hydrolysis of terminal, non-reducing branched (1-&gt;3)-alpha-D-galactosidic residues, producing free D-galactose.</text>
        <dbReference type="EC" id="3.2.1.n1"/>
    </reaction>
</comment>
<dbReference type="RefSeq" id="WP_009039237.1">
    <property type="nucleotide sequence ID" value="NZ_FNRP01000008.1"/>
</dbReference>
<reference evidence="10 11" key="1">
    <citation type="submission" date="2016-10" db="EMBL/GenBank/DDBJ databases">
        <authorList>
            <person name="de Groot N.N."/>
        </authorList>
    </citation>
    <scope>NUCLEOTIDE SEQUENCE [LARGE SCALE GENOMIC DNA]</scope>
    <source>
        <strain evidence="10 11">NLAE-zl-G339</strain>
    </source>
</reference>
<dbReference type="InterPro" id="IPR012334">
    <property type="entry name" value="Pectin_lyas_fold"/>
</dbReference>
<dbReference type="InterPro" id="IPR057275">
    <property type="entry name" value="Beta-barrel_GLAA-B_I"/>
</dbReference>
<feature type="chain" id="PRO_5010220044" evidence="7">
    <location>
        <begin position="19"/>
        <end position="574"/>
    </location>
</feature>
<evidence type="ECO:0000256" key="7">
    <source>
        <dbReference type="SAM" id="SignalP"/>
    </source>
</evidence>
<evidence type="ECO:0000256" key="1">
    <source>
        <dbReference type="ARBA" id="ARBA00001255"/>
    </source>
</evidence>
<dbReference type="Pfam" id="PF23764">
    <property type="entry name" value="Beta-barrel_GLAA-B_II"/>
    <property type="match status" value="1"/>
</dbReference>
<gene>
    <name evidence="10" type="ORF">SAMN04487924_10877</name>
</gene>
<evidence type="ECO:0000313" key="11">
    <source>
        <dbReference type="Proteomes" id="UP000183040"/>
    </source>
</evidence>
<dbReference type="GO" id="GO:0004557">
    <property type="term" value="F:alpha-galactosidase activity"/>
    <property type="evidence" value="ECO:0007669"/>
    <property type="project" value="UniProtKB-EC"/>
</dbReference>
<proteinExistence type="predicted"/>
<dbReference type="SUPFAM" id="SSF51126">
    <property type="entry name" value="Pectin lyase-like"/>
    <property type="match status" value="1"/>
</dbReference>
<evidence type="ECO:0000313" key="10">
    <source>
        <dbReference type="EMBL" id="SEA55959.1"/>
    </source>
</evidence>
<keyword evidence="4" id="KW-0677">Repeat</keyword>
<keyword evidence="5" id="KW-0378">Hydrolase</keyword>
<dbReference type="Gene3D" id="2.160.20.10">
    <property type="entry name" value="Single-stranded right-handed beta-helix, Pectin lyase-like"/>
    <property type="match status" value="2"/>
</dbReference>
<evidence type="ECO:0000256" key="5">
    <source>
        <dbReference type="ARBA" id="ARBA00022801"/>
    </source>
</evidence>
<feature type="domain" description="GLAA-B beta-barrel" evidence="9">
    <location>
        <begin position="352"/>
        <end position="407"/>
    </location>
</feature>
<dbReference type="InterPro" id="IPR011050">
    <property type="entry name" value="Pectin_lyase_fold/virulence"/>
</dbReference>
<accession>A0A1H4C6H1</accession>
<evidence type="ECO:0000256" key="6">
    <source>
        <dbReference type="ARBA" id="ARBA00023295"/>
    </source>
</evidence>
<dbReference type="PROSITE" id="PS51257">
    <property type="entry name" value="PROKAR_LIPOPROTEIN"/>
    <property type="match status" value="1"/>
</dbReference>
<keyword evidence="3 7" id="KW-0732">Signal</keyword>
<protein>
    <submittedName>
        <fullName evidence="10">Right handed beta helix region</fullName>
    </submittedName>
</protein>
<evidence type="ECO:0000256" key="4">
    <source>
        <dbReference type="ARBA" id="ARBA00022737"/>
    </source>
</evidence>
<feature type="signal peptide" evidence="7">
    <location>
        <begin position="1"/>
        <end position="18"/>
    </location>
</feature>
<feature type="domain" description="GLAA-B beta-barrel" evidence="8">
    <location>
        <begin position="142"/>
        <end position="228"/>
    </location>
</feature>
<evidence type="ECO:0000256" key="3">
    <source>
        <dbReference type="ARBA" id="ARBA00022729"/>
    </source>
</evidence>
<name>A0A1H4C6H1_9BACE</name>
<keyword evidence="6" id="KW-0326">Glycosidase</keyword>
<evidence type="ECO:0000259" key="8">
    <source>
        <dbReference type="Pfam" id="PF23763"/>
    </source>
</evidence>
<sequence length="574" mass="65256">MKKITQLFLLSVVVFVTACNNTPKIVYLTDYLAKDQMEIDAMPAIREALDYCREVKAEKLVLPKGTLCIKADKAYEKYQFISNNDESLKRIAFELEGMQNFTVEGQDTKLLFTGFVSAFSLENCKNVRIEGLSIDYTRTFHSEGIIEAAGNGYLDIRFPDEYRCNITNGCLYFSDENGIVYDFSNLLEFDTEKKEPAYLVCDYWLSKRTIPAERIKDNLIRIKRHDLKGTVGNTMVFGAARRINPAFFISNSETIHIFNVNIWHCGGMGVIAQRSRDIELNNVNVVPSPNTGRIISITADATHYVNCAGYIRMIGCTFCNQKDDATNIHGLYMAVDEILAPDKVVFKWRNSGQYGVDFLEPGMKVELVDNKSVVTKCYAVVKEVERLNKITTVVTFEENLPEGIEKNMLIAADEEYPEVLIKGCHMAGNRARGLLLGSRARMIIEDNYFHIPGAAILFEGDGNFWFEQAGVRDVIIRNNVFENGNYGYPTWGNACIAVGSRIPDQSGDECYHRGIVVENNVFRVFDPRIVNLYYVDGFTFRNNKIEMTNDYPYNGDVKDHFIYKNSKNIVIEHN</sequence>
<evidence type="ECO:0000256" key="2">
    <source>
        <dbReference type="ARBA" id="ARBA00001271"/>
    </source>
</evidence>
<evidence type="ECO:0000259" key="9">
    <source>
        <dbReference type="Pfam" id="PF23764"/>
    </source>
</evidence>
<comment type="catalytic activity">
    <reaction evidence="1">
        <text>Hydrolysis of terminal, non-reducing alpha-D-galactose residues in alpha-D-galactosides, including galactose oligosaccharides, galactomannans and galactolipids.</text>
        <dbReference type="EC" id="3.2.1.22"/>
    </reaction>
</comment>
<dbReference type="InterPro" id="IPR056441">
    <property type="entry name" value="Beta-barrel_GLAA-B_II"/>
</dbReference>
<dbReference type="AlphaFoldDB" id="A0A1H4C6H1"/>
<dbReference type="Pfam" id="PF23763">
    <property type="entry name" value="Beta-barrel_GLAA-B_I"/>
    <property type="match status" value="1"/>
</dbReference>
<organism evidence="10 11">
    <name type="scientific">Bacteroides xylanisolvens</name>
    <dbReference type="NCBI Taxonomy" id="371601"/>
    <lineage>
        <taxon>Bacteria</taxon>
        <taxon>Pseudomonadati</taxon>
        <taxon>Bacteroidota</taxon>
        <taxon>Bacteroidia</taxon>
        <taxon>Bacteroidales</taxon>
        <taxon>Bacteroidaceae</taxon>
        <taxon>Bacteroides</taxon>
    </lineage>
</organism>
<dbReference type="Proteomes" id="UP000183040">
    <property type="component" value="Unassembled WGS sequence"/>
</dbReference>
<dbReference type="EMBL" id="FNRP01000008">
    <property type="protein sequence ID" value="SEA55959.1"/>
    <property type="molecule type" value="Genomic_DNA"/>
</dbReference>